<keyword evidence="3" id="KW-0158">Chromosome</keyword>
<dbReference type="GO" id="GO:0005634">
    <property type="term" value="C:nucleus"/>
    <property type="evidence" value="ECO:0007669"/>
    <property type="project" value="UniProtKB-SubCell"/>
</dbReference>
<reference evidence="12 13" key="1">
    <citation type="submission" date="2020-03" db="EMBL/GenBank/DDBJ databases">
        <title>Draft Genome Sequence of Cudoniella acicularis.</title>
        <authorList>
            <person name="Buettner E."/>
            <person name="Kellner H."/>
        </authorList>
    </citation>
    <scope>NUCLEOTIDE SEQUENCE [LARGE SCALE GENOMIC DNA]</scope>
    <source>
        <strain evidence="12 13">DSM 108380</strain>
    </source>
</reference>
<keyword evidence="8" id="KW-0131">Cell cycle</keyword>
<dbReference type="PANTHER" id="PTHR15459">
    <property type="entry name" value="POLYAMINE-MODULATED FACTOR 1"/>
    <property type="match status" value="1"/>
</dbReference>
<proteinExistence type="predicted"/>
<evidence type="ECO:0008006" key="14">
    <source>
        <dbReference type="Google" id="ProtNLM"/>
    </source>
</evidence>
<protein>
    <recommendedName>
        <fullName evidence="14">Nnf1-domain-containing protein</fullName>
    </recommendedName>
</protein>
<organism evidence="12 13">
    <name type="scientific">Cudoniella acicularis</name>
    <dbReference type="NCBI Taxonomy" id="354080"/>
    <lineage>
        <taxon>Eukaryota</taxon>
        <taxon>Fungi</taxon>
        <taxon>Dikarya</taxon>
        <taxon>Ascomycota</taxon>
        <taxon>Pezizomycotina</taxon>
        <taxon>Leotiomycetes</taxon>
        <taxon>Helotiales</taxon>
        <taxon>Tricladiaceae</taxon>
        <taxon>Cudoniella</taxon>
    </lineage>
</organism>
<evidence type="ECO:0000256" key="11">
    <source>
        <dbReference type="SAM" id="MobiDB-lite"/>
    </source>
</evidence>
<comment type="subcellular location">
    <subcellularLocation>
        <location evidence="2">Chromosome</location>
        <location evidence="2">Centromere</location>
        <location evidence="2">Kinetochore</location>
    </subcellularLocation>
    <subcellularLocation>
        <location evidence="1">Nucleus</location>
    </subcellularLocation>
</comment>
<evidence type="ECO:0000256" key="9">
    <source>
        <dbReference type="ARBA" id="ARBA00023328"/>
    </source>
</evidence>
<sequence length="223" mass="23698">MTTGQQPPAPEPGRMESSPSPPPQPPIPSTPGPRAQALTTLYQKTLSATLSAISYDAFAACFPHIAAQAPAALKAYHAVFVERLGGLALDEFQQILLEKNVVRNLNELEDIIASARIRKSTSGTSSPPVQPHTLPPPELLTAHLGPVRNSQQSLLNAGIQTIQSQNAQLLERIKEQRKEIEGLRGVLEGMVRDLEGAGVAVGEQGPGLSEGAREVEEVLSGRG</sequence>
<evidence type="ECO:0000256" key="8">
    <source>
        <dbReference type="ARBA" id="ARBA00023306"/>
    </source>
</evidence>
<evidence type="ECO:0000256" key="4">
    <source>
        <dbReference type="ARBA" id="ARBA00022618"/>
    </source>
</evidence>
<dbReference type="GO" id="GO:0051301">
    <property type="term" value="P:cell division"/>
    <property type="evidence" value="ECO:0007669"/>
    <property type="project" value="UniProtKB-KW"/>
</dbReference>
<name>A0A8H4RL10_9HELO</name>
<comment type="caution">
    <text evidence="12">The sequence shown here is derived from an EMBL/GenBank/DDBJ whole genome shotgun (WGS) entry which is preliminary data.</text>
</comment>
<keyword evidence="4" id="KW-0132">Cell division</keyword>
<dbReference type="Proteomes" id="UP000566819">
    <property type="component" value="Unassembled WGS sequence"/>
</dbReference>
<feature type="region of interest" description="Disordered" evidence="11">
    <location>
        <begin position="202"/>
        <end position="223"/>
    </location>
</feature>
<accession>A0A8H4RL10</accession>
<dbReference type="GO" id="GO:0000444">
    <property type="term" value="C:MIS12/MIND type complex"/>
    <property type="evidence" value="ECO:0007669"/>
    <property type="project" value="InterPro"/>
</dbReference>
<evidence type="ECO:0000256" key="6">
    <source>
        <dbReference type="ARBA" id="ARBA00022838"/>
    </source>
</evidence>
<keyword evidence="10" id="KW-0175">Coiled coil</keyword>
<evidence type="ECO:0000256" key="1">
    <source>
        <dbReference type="ARBA" id="ARBA00004123"/>
    </source>
</evidence>
<evidence type="ECO:0000256" key="5">
    <source>
        <dbReference type="ARBA" id="ARBA00022776"/>
    </source>
</evidence>
<dbReference type="InterPro" id="IPR007128">
    <property type="entry name" value="PMF1/Nnf1"/>
</dbReference>
<feature type="coiled-coil region" evidence="10">
    <location>
        <begin position="159"/>
        <end position="186"/>
    </location>
</feature>
<keyword evidence="5" id="KW-0498">Mitosis</keyword>
<feature type="region of interest" description="Disordered" evidence="11">
    <location>
        <begin position="1"/>
        <end position="33"/>
    </location>
</feature>
<dbReference type="OrthoDB" id="18453at2759"/>
<feature type="compositionally biased region" description="Pro residues" evidence="11">
    <location>
        <begin position="19"/>
        <end position="31"/>
    </location>
</feature>
<dbReference type="EMBL" id="JAAMPI010000432">
    <property type="protein sequence ID" value="KAF4631553.1"/>
    <property type="molecule type" value="Genomic_DNA"/>
</dbReference>
<gene>
    <name evidence="12" type="ORF">G7Y89_g6579</name>
</gene>
<dbReference type="GO" id="GO:0007059">
    <property type="term" value="P:chromosome segregation"/>
    <property type="evidence" value="ECO:0007669"/>
    <property type="project" value="TreeGrafter"/>
</dbReference>
<evidence type="ECO:0000313" key="12">
    <source>
        <dbReference type="EMBL" id="KAF4631553.1"/>
    </source>
</evidence>
<dbReference type="AlphaFoldDB" id="A0A8H4RL10"/>
<evidence type="ECO:0000256" key="3">
    <source>
        <dbReference type="ARBA" id="ARBA00022454"/>
    </source>
</evidence>
<dbReference type="PANTHER" id="PTHR15459:SF3">
    <property type="entry name" value="POLYAMINE-MODULATED FACTOR 1"/>
    <property type="match status" value="1"/>
</dbReference>
<evidence type="ECO:0000256" key="10">
    <source>
        <dbReference type="SAM" id="Coils"/>
    </source>
</evidence>
<dbReference type="Pfam" id="PF03980">
    <property type="entry name" value="Nnf1"/>
    <property type="match status" value="1"/>
</dbReference>
<evidence type="ECO:0000313" key="13">
    <source>
        <dbReference type="Proteomes" id="UP000566819"/>
    </source>
</evidence>
<evidence type="ECO:0000256" key="2">
    <source>
        <dbReference type="ARBA" id="ARBA00004629"/>
    </source>
</evidence>
<keyword evidence="7" id="KW-0539">Nucleus</keyword>
<evidence type="ECO:0000256" key="7">
    <source>
        <dbReference type="ARBA" id="ARBA00023242"/>
    </source>
</evidence>
<keyword evidence="9" id="KW-0137">Centromere</keyword>
<keyword evidence="13" id="KW-1185">Reference proteome</keyword>
<keyword evidence="6" id="KW-0995">Kinetochore</keyword>